<reference evidence="1 2" key="1">
    <citation type="submission" date="2017-12" db="EMBL/GenBank/DDBJ databases">
        <title>Integrating genomic resources of turbot (Scophthalmus maximus) in depth evaluation of genetic and physical mapping variation across individuals.</title>
        <authorList>
            <person name="Martinez P."/>
        </authorList>
    </citation>
    <scope>NUCLEOTIDE SEQUENCE [LARGE SCALE GENOMIC DNA]</scope>
</reference>
<protein>
    <submittedName>
        <fullName evidence="1">Uncharacterized protein</fullName>
    </submittedName>
</protein>
<evidence type="ECO:0000313" key="1">
    <source>
        <dbReference type="EMBL" id="AWP19618.1"/>
    </source>
</evidence>
<keyword evidence="2" id="KW-1185">Reference proteome</keyword>
<name>A0A2U9CSN3_SCOMX</name>
<evidence type="ECO:0000313" key="2">
    <source>
        <dbReference type="Proteomes" id="UP000246464"/>
    </source>
</evidence>
<dbReference type="EMBL" id="CP026262">
    <property type="protein sequence ID" value="AWP19618.1"/>
    <property type="molecule type" value="Genomic_DNA"/>
</dbReference>
<accession>A0A2U9CSN3</accession>
<dbReference type="Proteomes" id="UP000246464">
    <property type="component" value="Chromosome 20"/>
</dbReference>
<sequence>MPVHATMATKARQVERGEEGIAYETHRAAAVGDGAEVGVSAPHPRTWEPKTQLIFM</sequence>
<organism evidence="1 2">
    <name type="scientific">Scophthalmus maximus</name>
    <name type="common">Turbot</name>
    <name type="synonym">Psetta maxima</name>
    <dbReference type="NCBI Taxonomy" id="52904"/>
    <lineage>
        <taxon>Eukaryota</taxon>
        <taxon>Metazoa</taxon>
        <taxon>Chordata</taxon>
        <taxon>Craniata</taxon>
        <taxon>Vertebrata</taxon>
        <taxon>Euteleostomi</taxon>
        <taxon>Actinopterygii</taxon>
        <taxon>Neopterygii</taxon>
        <taxon>Teleostei</taxon>
        <taxon>Neoteleostei</taxon>
        <taxon>Acanthomorphata</taxon>
        <taxon>Carangaria</taxon>
        <taxon>Pleuronectiformes</taxon>
        <taxon>Pleuronectoidei</taxon>
        <taxon>Scophthalmidae</taxon>
        <taxon>Scophthalmus</taxon>
    </lineage>
</organism>
<dbReference type="AlphaFoldDB" id="A0A2U9CSN3"/>
<gene>
    <name evidence="1" type="ORF">SMAX5B_022210</name>
</gene>
<proteinExistence type="predicted"/>